<dbReference type="AlphaFoldDB" id="A0A0L8HQR1"/>
<proteinExistence type="predicted"/>
<dbReference type="EMBL" id="KQ417510">
    <property type="protein sequence ID" value="KOF91537.1"/>
    <property type="molecule type" value="Genomic_DNA"/>
</dbReference>
<reference evidence="1" key="1">
    <citation type="submission" date="2015-07" db="EMBL/GenBank/DDBJ databases">
        <title>MeaNS - Measles Nucleotide Surveillance Program.</title>
        <authorList>
            <person name="Tran T."/>
            <person name="Druce J."/>
        </authorList>
    </citation>
    <scope>NUCLEOTIDE SEQUENCE</scope>
    <source>
        <strain evidence="1">UCB-OBI-ISO-001</strain>
        <tissue evidence="1">Gonad</tissue>
    </source>
</reference>
<sequence length="59" mass="6206">MGGVVPGVPTDKGGQNTKYIKCVFMLSSVAPPSHTTSICLGRDLQLSTATKLTQKKKSV</sequence>
<name>A0A0L8HQR1_OCTBM</name>
<protein>
    <submittedName>
        <fullName evidence="1">Uncharacterized protein</fullName>
    </submittedName>
</protein>
<gene>
    <name evidence="1" type="ORF">OCBIM_22008593mg</name>
</gene>
<accession>A0A0L8HQR1</accession>
<organism evidence="1">
    <name type="scientific">Octopus bimaculoides</name>
    <name type="common">California two-spotted octopus</name>
    <dbReference type="NCBI Taxonomy" id="37653"/>
    <lineage>
        <taxon>Eukaryota</taxon>
        <taxon>Metazoa</taxon>
        <taxon>Spiralia</taxon>
        <taxon>Lophotrochozoa</taxon>
        <taxon>Mollusca</taxon>
        <taxon>Cephalopoda</taxon>
        <taxon>Coleoidea</taxon>
        <taxon>Octopodiformes</taxon>
        <taxon>Octopoda</taxon>
        <taxon>Incirrata</taxon>
        <taxon>Octopodidae</taxon>
        <taxon>Octopus</taxon>
    </lineage>
</organism>
<evidence type="ECO:0000313" key="1">
    <source>
        <dbReference type="EMBL" id="KOF91537.1"/>
    </source>
</evidence>